<dbReference type="OrthoDB" id="5357075at2759"/>
<proteinExistence type="predicted"/>
<evidence type="ECO:0000313" key="3">
    <source>
        <dbReference type="Proteomes" id="UP000469558"/>
    </source>
</evidence>
<feature type="region of interest" description="Disordered" evidence="1">
    <location>
        <begin position="1"/>
        <end position="23"/>
    </location>
</feature>
<dbReference type="Proteomes" id="UP000469558">
    <property type="component" value="Unassembled WGS sequence"/>
</dbReference>
<evidence type="ECO:0000256" key="1">
    <source>
        <dbReference type="SAM" id="MobiDB-lite"/>
    </source>
</evidence>
<comment type="caution">
    <text evidence="2">The sequence shown here is derived from an EMBL/GenBank/DDBJ whole genome shotgun (WGS) entry which is preliminary data.</text>
</comment>
<feature type="region of interest" description="Disordered" evidence="1">
    <location>
        <begin position="62"/>
        <end position="83"/>
    </location>
</feature>
<name>A0A8T9CCJ6_9HELO</name>
<gene>
    <name evidence="2" type="ORF">LSUE1_G007645</name>
</gene>
<keyword evidence="3" id="KW-1185">Reference proteome</keyword>
<feature type="compositionally biased region" description="Polar residues" evidence="1">
    <location>
        <begin position="68"/>
        <end position="83"/>
    </location>
</feature>
<accession>A0A8T9CCJ6</accession>
<organism evidence="2 3">
    <name type="scientific">Lachnellula suecica</name>
    <dbReference type="NCBI Taxonomy" id="602035"/>
    <lineage>
        <taxon>Eukaryota</taxon>
        <taxon>Fungi</taxon>
        <taxon>Dikarya</taxon>
        <taxon>Ascomycota</taxon>
        <taxon>Pezizomycotina</taxon>
        <taxon>Leotiomycetes</taxon>
        <taxon>Helotiales</taxon>
        <taxon>Lachnaceae</taxon>
        <taxon>Lachnellula</taxon>
    </lineage>
</organism>
<evidence type="ECO:0000313" key="2">
    <source>
        <dbReference type="EMBL" id="TVY83281.1"/>
    </source>
</evidence>
<protein>
    <submittedName>
        <fullName evidence="2">Uncharacterized protein</fullName>
    </submittedName>
</protein>
<dbReference type="EMBL" id="QGMK01000209">
    <property type="protein sequence ID" value="TVY83281.1"/>
    <property type="molecule type" value="Genomic_DNA"/>
</dbReference>
<sequence length="313" mass="34796">MEDGWESGELSGRGALAHDGTQEDLATLFSRNLNLHNNPYVAPQPEPEPAQEQYTYSISQHYHHSAHTVAQQPARPSSEPPQTDQLTVEIILSRHGVDAKSLFPSQIELFKTADPGQQMRLVELWRICPPDYGGHALAQDIGSWPSTSFEQEEAMAKLRYERQMLEERMSRAGGDMQSMDSDTMSDSSTTMPMTPIQGGDGRWSGQNIEPYMSSGYEALAQREYEASARPAKDVYSHFGTAVGGPNYRSSTDPVYKNVEDIQKYPNVGGDWEALVNHQRQIAMENQYGAFSQQFQHNAGGVTAAMGSEDEDML</sequence>
<reference evidence="2 3" key="1">
    <citation type="submission" date="2018-05" db="EMBL/GenBank/DDBJ databases">
        <title>Genome sequencing and assembly of the regulated plant pathogen Lachnellula willkommii and related sister species for the development of diagnostic species identification markers.</title>
        <authorList>
            <person name="Giroux E."/>
            <person name="Bilodeau G."/>
        </authorList>
    </citation>
    <scope>NUCLEOTIDE SEQUENCE [LARGE SCALE GENOMIC DNA]</scope>
    <source>
        <strain evidence="2 3">CBS 268.59</strain>
    </source>
</reference>
<dbReference type="AlphaFoldDB" id="A0A8T9CCJ6"/>